<evidence type="ECO:0000313" key="1">
    <source>
        <dbReference type="EMBL" id="KAI9452267.1"/>
    </source>
</evidence>
<comment type="caution">
    <text evidence="1">The sequence shown here is derived from an EMBL/GenBank/DDBJ whole genome shotgun (WGS) entry which is preliminary data.</text>
</comment>
<reference evidence="1" key="1">
    <citation type="submission" date="2021-03" db="EMBL/GenBank/DDBJ databases">
        <title>Evolutionary priming and transition to the ectomycorrhizal habit in an iconic lineage of mushroom-forming fungi: is preadaptation a requirement?</title>
        <authorList>
            <consortium name="DOE Joint Genome Institute"/>
            <person name="Looney B.P."/>
            <person name="Miyauchi S."/>
            <person name="Morin E."/>
            <person name="Drula E."/>
            <person name="Courty P.E."/>
            <person name="Chicoki N."/>
            <person name="Fauchery L."/>
            <person name="Kohler A."/>
            <person name="Kuo A."/>
            <person name="LaButti K."/>
            <person name="Pangilinan J."/>
            <person name="Lipzen A."/>
            <person name="Riley R."/>
            <person name="Andreopoulos W."/>
            <person name="He G."/>
            <person name="Johnson J."/>
            <person name="Barry K.W."/>
            <person name="Grigoriev I.V."/>
            <person name="Nagy L."/>
            <person name="Hibbett D."/>
            <person name="Henrissat B."/>
            <person name="Matheny P.B."/>
            <person name="Labbe J."/>
            <person name="Martin A.F."/>
        </authorList>
    </citation>
    <scope>NUCLEOTIDE SEQUENCE</scope>
    <source>
        <strain evidence="1">BPL698</strain>
    </source>
</reference>
<sequence>MRSRTSDDDPLAAALAPPPDESPEATAIRIAREEEALRISQAIDESIRLERQANKRNKVVRVLLLGQSESGKSTTLRQFQRIYTPTAFREERIHWRIIIQMNVIRSIRTILVALSSYYRQTSRARATTFSGARWDSRSHVTSIRTERRTKGKGRADNLSDLDYDEDERTGDAVTAPLWADVYSEQDAREDAVLDEIAQRLEPLHRIEAMLKGLLVPPSEEEPADLGTGPAGLATALGHAKEIFVRPGRWRSGGAGARPASSIGPEAADEAQRVLFECRFDLMRLWASMRVREILALRRIRPEEESGFFLNDLDRVTGYNYVPSDDDVLKARLKTIGVSEHKFEMEAGDQRGTQWRIVDVGGSRFQRPTWVPFFDNVDAIIFLAPISAFDQVLTEDPTVNRLEDSVLLWKGICQNKLLANVDFVLFLNKCDILQRKLESGVRLARYVKSYDDRSNDIETVSKYFRGKFSAIQSTYSPAPRKFYGYCTSITEKTATAGILASVRDIVLRQNLRSVRLA</sequence>
<name>A0ACC0TXA0_9AGAM</name>
<organism evidence="1 2">
    <name type="scientific">Russula earlei</name>
    <dbReference type="NCBI Taxonomy" id="71964"/>
    <lineage>
        <taxon>Eukaryota</taxon>
        <taxon>Fungi</taxon>
        <taxon>Dikarya</taxon>
        <taxon>Basidiomycota</taxon>
        <taxon>Agaricomycotina</taxon>
        <taxon>Agaricomycetes</taxon>
        <taxon>Russulales</taxon>
        <taxon>Russulaceae</taxon>
        <taxon>Russula</taxon>
    </lineage>
</organism>
<keyword evidence="2" id="KW-1185">Reference proteome</keyword>
<evidence type="ECO:0000313" key="2">
    <source>
        <dbReference type="Proteomes" id="UP001207468"/>
    </source>
</evidence>
<accession>A0ACC0TXA0</accession>
<protein>
    <submittedName>
        <fullName evidence="1">G-alpha-domain-containing protein</fullName>
    </submittedName>
</protein>
<gene>
    <name evidence="1" type="ORF">F5148DRAFT_514367</name>
</gene>
<dbReference type="Proteomes" id="UP001207468">
    <property type="component" value="Unassembled WGS sequence"/>
</dbReference>
<dbReference type="EMBL" id="JAGFNK010000342">
    <property type="protein sequence ID" value="KAI9452267.1"/>
    <property type="molecule type" value="Genomic_DNA"/>
</dbReference>
<proteinExistence type="predicted"/>